<dbReference type="GO" id="GO:0003723">
    <property type="term" value="F:RNA binding"/>
    <property type="evidence" value="ECO:0007669"/>
    <property type="project" value="UniProtKB-KW"/>
</dbReference>
<protein>
    <submittedName>
        <fullName evidence="4">Ribonuclease III</fullName>
    </submittedName>
</protein>
<dbReference type="AlphaFoldDB" id="A0A2T2P1V4"/>
<dbReference type="OrthoDB" id="2392202at2759"/>
<dbReference type="Gene3D" id="1.10.1520.10">
    <property type="entry name" value="Ribonuclease III domain"/>
    <property type="match status" value="1"/>
</dbReference>
<evidence type="ECO:0000259" key="3">
    <source>
        <dbReference type="PROSITE" id="PS50142"/>
    </source>
</evidence>
<dbReference type="SMART" id="SM00535">
    <property type="entry name" value="RIBOc"/>
    <property type="match status" value="1"/>
</dbReference>
<dbReference type="EMBL" id="KZ678131">
    <property type="protein sequence ID" value="PSN71609.1"/>
    <property type="molecule type" value="Genomic_DNA"/>
</dbReference>
<dbReference type="PROSITE" id="PS50142">
    <property type="entry name" value="RNASE_3_2"/>
    <property type="match status" value="1"/>
</dbReference>
<keyword evidence="1" id="KW-0694">RNA-binding</keyword>
<dbReference type="CDD" id="cd00593">
    <property type="entry name" value="RIBOc"/>
    <property type="match status" value="1"/>
</dbReference>
<feature type="region of interest" description="Disordered" evidence="2">
    <location>
        <begin position="343"/>
        <end position="405"/>
    </location>
</feature>
<dbReference type="InterPro" id="IPR000999">
    <property type="entry name" value="RNase_III_dom"/>
</dbReference>
<dbReference type="GO" id="GO:0006364">
    <property type="term" value="P:rRNA processing"/>
    <property type="evidence" value="ECO:0007669"/>
    <property type="project" value="TreeGrafter"/>
</dbReference>
<dbReference type="STRING" id="1448308.A0A2T2P1V4"/>
<dbReference type="GO" id="GO:0005654">
    <property type="term" value="C:nucleoplasm"/>
    <property type="evidence" value="ECO:0007669"/>
    <property type="project" value="TreeGrafter"/>
</dbReference>
<keyword evidence="5" id="KW-1185">Reference proteome</keyword>
<evidence type="ECO:0000256" key="2">
    <source>
        <dbReference type="SAM" id="MobiDB-lite"/>
    </source>
</evidence>
<name>A0A2T2P1V4_CORCC</name>
<dbReference type="PANTHER" id="PTHR11207">
    <property type="entry name" value="RIBONUCLEASE III"/>
    <property type="match status" value="1"/>
</dbReference>
<dbReference type="Gene3D" id="3.30.160.20">
    <property type="match status" value="1"/>
</dbReference>
<organism evidence="4 5">
    <name type="scientific">Corynespora cassiicola Philippines</name>
    <dbReference type="NCBI Taxonomy" id="1448308"/>
    <lineage>
        <taxon>Eukaryota</taxon>
        <taxon>Fungi</taxon>
        <taxon>Dikarya</taxon>
        <taxon>Ascomycota</taxon>
        <taxon>Pezizomycotina</taxon>
        <taxon>Dothideomycetes</taxon>
        <taxon>Pleosporomycetidae</taxon>
        <taxon>Pleosporales</taxon>
        <taxon>Corynesporascaceae</taxon>
        <taxon>Corynespora</taxon>
    </lineage>
</organism>
<gene>
    <name evidence="4" type="ORF">BS50DRAFT_486182</name>
</gene>
<evidence type="ECO:0000256" key="1">
    <source>
        <dbReference type="ARBA" id="ARBA00022884"/>
    </source>
</evidence>
<dbReference type="InterPro" id="IPR036389">
    <property type="entry name" value="RNase_III_sf"/>
</dbReference>
<evidence type="ECO:0000313" key="4">
    <source>
        <dbReference type="EMBL" id="PSN71609.1"/>
    </source>
</evidence>
<feature type="compositionally biased region" description="Basic and acidic residues" evidence="2">
    <location>
        <begin position="343"/>
        <end position="358"/>
    </location>
</feature>
<dbReference type="PROSITE" id="PS00517">
    <property type="entry name" value="RNASE_3_1"/>
    <property type="match status" value="1"/>
</dbReference>
<feature type="domain" description="RNase III" evidence="3">
    <location>
        <begin position="82"/>
        <end position="222"/>
    </location>
</feature>
<dbReference type="GO" id="GO:0004525">
    <property type="term" value="F:ribonuclease III activity"/>
    <property type="evidence" value="ECO:0007669"/>
    <property type="project" value="InterPro"/>
</dbReference>
<evidence type="ECO:0000313" key="5">
    <source>
        <dbReference type="Proteomes" id="UP000240883"/>
    </source>
</evidence>
<sequence length="405" mass="46124">MPDPRRCEPCKLHAVEMQSAAIAMLDKLAAEECSPDGDRDILKHARELHKLLSSRARKSLPSESLRQLDERRPEKEERISIPTYALEKIQIAKDLPPLPTIDEKYYQEAVFTHRSFNSDVNAKGLNADDSMNYERLEFLGDAYIEMIATRVLFSRFPTNEVPSLCTLREQLVKNETLSRFSHAYNLPDRLKHGGHIKESKAWTKICADIFEAYVAAIVLSDPENGYEIAEKWLTELWSKIILDYKEQVVQDPRARDQIGTDLVMKGVKLDYIQERDMVMEEGVQKFFMGVYLTGWGYEQEWLGSGVGQSKAVACVAAANDAIQKKSPAYQNAKAQKDAMREAKLQEKANKFAAKEKQDGANPEVQPGEEKQPEECHDDSNDKKKKKKKRSKDKDKLEAQPENEGS</sequence>
<proteinExistence type="predicted"/>
<dbReference type="Proteomes" id="UP000240883">
    <property type="component" value="Unassembled WGS sequence"/>
</dbReference>
<reference evidence="4 5" key="1">
    <citation type="journal article" date="2018" name="Front. Microbiol.">
        <title>Genome-Wide Analysis of Corynespora cassiicola Leaf Fall Disease Putative Effectors.</title>
        <authorList>
            <person name="Lopez D."/>
            <person name="Ribeiro S."/>
            <person name="Label P."/>
            <person name="Fumanal B."/>
            <person name="Venisse J.S."/>
            <person name="Kohler A."/>
            <person name="de Oliveira R.R."/>
            <person name="Labutti K."/>
            <person name="Lipzen A."/>
            <person name="Lail K."/>
            <person name="Bauer D."/>
            <person name="Ohm R.A."/>
            <person name="Barry K.W."/>
            <person name="Spatafora J."/>
            <person name="Grigoriev I.V."/>
            <person name="Martin F.M."/>
            <person name="Pujade-Renaud V."/>
        </authorList>
    </citation>
    <scope>NUCLEOTIDE SEQUENCE [LARGE SCALE GENOMIC DNA]</scope>
    <source>
        <strain evidence="4 5">Philippines</strain>
    </source>
</reference>
<dbReference type="GO" id="GO:0006369">
    <property type="term" value="P:termination of RNA polymerase II transcription"/>
    <property type="evidence" value="ECO:0007669"/>
    <property type="project" value="TreeGrafter"/>
</dbReference>
<feature type="compositionally biased region" description="Basic and acidic residues" evidence="2">
    <location>
        <begin position="367"/>
        <end position="381"/>
    </location>
</feature>
<dbReference type="GO" id="GO:0034475">
    <property type="term" value="P:U4 snRNA 3'-end processing"/>
    <property type="evidence" value="ECO:0007669"/>
    <property type="project" value="TreeGrafter"/>
</dbReference>
<dbReference type="SUPFAM" id="SSF69065">
    <property type="entry name" value="RNase III domain-like"/>
    <property type="match status" value="1"/>
</dbReference>
<dbReference type="PANTHER" id="PTHR11207:SF0">
    <property type="entry name" value="RIBONUCLEASE 3"/>
    <property type="match status" value="1"/>
</dbReference>
<accession>A0A2T2P1V4</accession>
<dbReference type="Pfam" id="PF00636">
    <property type="entry name" value="Ribonuclease_3"/>
    <property type="match status" value="1"/>
</dbReference>